<gene>
    <name evidence="1" type="ORF">METZ01_LOCUS58159</name>
</gene>
<evidence type="ECO:0000313" key="1">
    <source>
        <dbReference type="EMBL" id="SVA05305.1"/>
    </source>
</evidence>
<organism evidence="1">
    <name type="scientific">marine metagenome</name>
    <dbReference type="NCBI Taxonomy" id="408172"/>
    <lineage>
        <taxon>unclassified sequences</taxon>
        <taxon>metagenomes</taxon>
        <taxon>ecological metagenomes</taxon>
    </lineage>
</organism>
<proteinExistence type="predicted"/>
<dbReference type="AlphaFoldDB" id="A0A381SMQ0"/>
<name>A0A381SMQ0_9ZZZZ</name>
<accession>A0A381SMQ0</accession>
<reference evidence="1" key="1">
    <citation type="submission" date="2018-05" db="EMBL/GenBank/DDBJ databases">
        <authorList>
            <person name="Lanie J.A."/>
            <person name="Ng W.-L."/>
            <person name="Kazmierczak K.M."/>
            <person name="Andrzejewski T.M."/>
            <person name="Davidsen T.M."/>
            <person name="Wayne K.J."/>
            <person name="Tettelin H."/>
            <person name="Glass J.I."/>
            <person name="Rusch D."/>
            <person name="Podicherti R."/>
            <person name="Tsui H.-C.T."/>
            <person name="Winkler M.E."/>
        </authorList>
    </citation>
    <scope>NUCLEOTIDE SEQUENCE</scope>
</reference>
<dbReference type="EMBL" id="UINC01003324">
    <property type="protein sequence ID" value="SVA05305.1"/>
    <property type="molecule type" value="Genomic_DNA"/>
</dbReference>
<sequence length="148" mass="15837">VVAKRFSDQTLQAVAINGSGRDFSRHRNTQPGPIKIVTNSENGKQPIVATTALGNCCSVLLWTKQSQTTGEPGVIHKRNFRMGRCCLGAELRAPLGSTGADHGPTAARFHSRPKAMPTFTLDFAGLKGSLHLMSSLFCCGWTQKGVGL</sequence>
<feature type="non-terminal residue" evidence="1">
    <location>
        <position position="1"/>
    </location>
</feature>
<protein>
    <submittedName>
        <fullName evidence="1">Uncharacterized protein</fullName>
    </submittedName>
</protein>